<dbReference type="EMBL" id="UINC01041818">
    <property type="protein sequence ID" value="SVB43615.1"/>
    <property type="molecule type" value="Genomic_DNA"/>
</dbReference>
<evidence type="ECO:0000256" key="3">
    <source>
        <dbReference type="SAM" id="Coils"/>
    </source>
</evidence>
<keyword evidence="1 3" id="KW-0175">Coiled coil</keyword>
<name>A0A382DZF6_9ZZZZ</name>
<dbReference type="PANTHER" id="PTHR30563:SF0">
    <property type="entry name" value="DNA RECOMBINATION PROTEIN RMUC"/>
    <property type="match status" value="1"/>
</dbReference>
<accession>A0A382DZF6</accession>
<evidence type="ECO:0000256" key="2">
    <source>
        <dbReference type="ARBA" id="ARBA00023172"/>
    </source>
</evidence>
<protein>
    <recommendedName>
        <fullName evidence="5">DNA recombination protein RmuC</fullName>
    </recommendedName>
</protein>
<keyword evidence="2" id="KW-0233">DNA recombination</keyword>
<dbReference type="Pfam" id="PF02646">
    <property type="entry name" value="RmuC"/>
    <property type="match status" value="1"/>
</dbReference>
<evidence type="ECO:0008006" key="5">
    <source>
        <dbReference type="Google" id="ProtNLM"/>
    </source>
</evidence>
<dbReference type="InterPro" id="IPR003798">
    <property type="entry name" value="DNA_recombination_RmuC"/>
</dbReference>
<evidence type="ECO:0000313" key="4">
    <source>
        <dbReference type="EMBL" id="SVB43615.1"/>
    </source>
</evidence>
<dbReference type="AlphaFoldDB" id="A0A382DZF6"/>
<feature type="coiled-coil region" evidence="3">
    <location>
        <begin position="30"/>
        <end position="64"/>
    </location>
</feature>
<feature type="non-terminal residue" evidence="4">
    <location>
        <position position="300"/>
    </location>
</feature>
<reference evidence="4" key="1">
    <citation type="submission" date="2018-05" db="EMBL/GenBank/DDBJ databases">
        <authorList>
            <person name="Lanie J.A."/>
            <person name="Ng W.-L."/>
            <person name="Kazmierczak K.M."/>
            <person name="Andrzejewski T.M."/>
            <person name="Davidsen T.M."/>
            <person name="Wayne K.J."/>
            <person name="Tettelin H."/>
            <person name="Glass J.I."/>
            <person name="Rusch D."/>
            <person name="Podicherti R."/>
            <person name="Tsui H.-C.T."/>
            <person name="Winkler M.E."/>
        </authorList>
    </citation>
    <scope>NUCLEOTIDE SEQUENCE</scope>
</reference>
<dbReference type="PANTHER" id="PTHR30563">
    <property type="entry name" value="DNA RECOMBINATION PROTEIN RMUC"/>
    <property type="match status" value="1"/>
</dbReference>
<proteinExistence type="predicted"/>
<organism evidence="4">
    <name type="scientific">marine metagenome</name>
    <dbReference type="NCBI Taxonomy" id="408172"/>
    <lineage>
        <taxon>unclassified sequences</taxon>
        <taxon>metagenomes</taxon>
        <taxon>ecological metagenomes</taxon>
    </lineage>
</organism>
<dbReference type="GO" id="GO:0006310">
    <property type="term" value="P:DNA recombination"/>
    <property type="evidence" value="ECO:0007669"/>
    <property type="project" value="UniProtKB-KW"/>
</dbReference>
<sequence>MVDLIIVLISLIIGITIGWILKGRSQPADSSELQSEINKLTGEKASAEARLEQLDETKKGMEAVFKSLASDIAKENRKDFLNLAGEKFKDISKQADENLTKKKELIDQNLGDMKKTLKSLHDQSVTLSGNLETSSKETQKLQESTSKLREILSSSQKRGQWGERMVEDILDFIGFMEDKNYVKQTQVESGEKPDYTFFLPKEKKLNMDVKFPLASYERYINSELDEEQESHKKDFLRDVKLHIKAIAGRAYINPGEGTLDYVLMFIPNESIYGFINQEDTKLIDYALEKKVLLCSPLTLY</sequence>
<gene>
    <name evidence="4" type="ORF">METZ01_LOCUS196469</name>
</gene>
<evidence type="ECO:0000256" key="1">
    <source>
        <dbReference type="ARBA" id="ARBA00023054"/>
    </source>
</evidence>